<sequence length="410" mass="43803">MDLAGKHIVLGLTGGVACYKSAELTRALIKAGATVQVVMTQAATQFMTAVTMQALSGRTVYTDQWDARIANNMPHIDLTRDADAIVIAPCSADFMSKLARGACDDLLSTLCVARPARLPLLIAPAMNVEMWQNPATRRNVQQLAADGIVLLGPDIGDQACGETGMGRMLEPAQLLEEVVAALQPKTLRGKKVLITAGPTFEPIDPVRGITNLSSGKMGYALARAAREAGADVTLVSGPTALVTPTGVHRIDVQTARQMFDAVMLHASGQDVFIAVAAVADWLVTNASAQKLKKTADGALPHLEFALNPDILAAVAALPGRPYCVGFAAESEELLKHGKAKRERKGIPLLVGNIGHATFGKDENELVLFDENTEVHFPHAHKQLLARQLITEISERIHMDPVHALHLTQPI</sequence>
<dbReference type="InterPro" id="IPR007085">
    <property type="entry name" value="DNA/pantothenate-metab_flavo_C"/>
</dbReference>
<comment type="caution">
    <text evidence="7">The sequence shown here is derived from an EMBL/GenBank/DDBJ whole genome shotgun (WGS) entry which is preliminary data.</text>
</comment>
<keyword evidence="3" id="KW-0511">Multifunctional enzyme</keyword>
<dbReference type="SUPFAM" id="SSF102645">
    <property type="entry name" value="CoaB-like"/>
    <property type="match status" value="1"/>
</dbReference>
<comment type="cofactor">
    <cofactor evidence="3">
        <name>Mg(2+)</name>
        <dbReference type="ChEBI" id="CHEBI:18420"/>
    </cofactor>
</comment>
<feature type="region of interest" description="Phosphopantothenate--cysteine ligase" evidence="3">
    <location>
        <begin position="192"/>
        <end position="410"/>
    </location>
</feature>
<keyword evidence="3 4" id="KW-0436">Ligase</keyword>
<comment type="pathway">
    <text evidence="3 4">Cofactor biosynthesis; coenzyme A biosynthesis; CoA from (R)-pantothenate: step 2/5.</text>
</comment>
<keyword evidence="3 4" id="KW-0288">FMN</keyword>
<comment type="cofactor">
    <cofactor evidence="3">
        <name>FMN</name>
        <dbReference type="ChEBI" id="CHEBI:58210"/>
    </cofactor>
    <text evidence="3">Binds 1 FMN per subunit.</text>
</comment>
<reference evidence="8" key="1">
    <citation type="journal article" date="2019" name="Int. J. Syst. Evol. Microbiol.">
        <title>The Global Catalogue of Microorganisms (GCM) 10K type strain sequencing project: providing services to taxonomists for standard genome sequencing and annotation.</title>
        <authorList>
            <consortium name="The Broad Institute Genomics Platform"/>
            <consortium name="The Broad Institute Genome Sequencing Center for Infectious Disease"/>
            <person name="Wu L."/>
            <person name="Ma J."/>
        </authorList>
    </citation>
    <scope>NUCLEOTIDE SEQUENCE [LARGE SCALE GENOMIC DNA]</scope>
    <source>
        <strain evidence="8">JCM 16673</strain>
    </source>
</reference>
<feature type="domain" description="DNA/pantothenate metabolism flavoprotein C-terminal" evidence="6">
    <location>
        <begin position="187"/>
        <end position="394"/>
    </location>
</feature>
<organism evidence="7 8">
    <name type="scientific">Actimicrobium antarcticum</name>
    <dbReference type="NCBI Taxonomy" id="1051899"/>
    <lineage>
        <taxon>Bacteria</taxon>
        <taxon>Pseudomonadati</taxon>
        <taxon>Pseudomonadota</taxon>
        <taxon>Betaproteobacteria</taxon>
        <taxon>Burkholderiales</taxon>
        <taxon>Oxalobacteraceae</taxon>
        <taxon>Actimicrobium</taxon>
    </lineage>
</organism>
<dbReference type="EMBL" id="BAAAZE010000008">
    <property type="protein sequence ID" value="GAA4025392.1"/>
    <property type="molecule type" value="Genomic_DNA"/>
</dbReference>
<dbReference type="InterPro" id="IPR036551">
    <property type="entry name" value="Flavin_trans-like"/>
</dbReference>
<evidence type="ECO:0000256" key="3">
    <source>
        <dbReference type="HAMAP-Rule" id="MF_02225"/>
    </source>
</evidence>
<feature type="domain" description="Flavoprotein" evidence="5">
    <location>
        <begin position="6"/>
        <end position="181"/>
    </location>
</feature>
<dbReference type="RefSeq" id="WP_344763537.1">
    <property type="nucleotide sequence ID" value="NZ_BAAAZE010000008.1"/>
</dbReference>
<evidence type="ECO:0000259" key="5">
    <source>
        <dbReference type="Pfam" id="PF02441"/>
    </source>
</evidence>
<feature type="binding site" evidence="3">
    <location>
        <position position="290"/>
    </location>
    <ligand>
        <name>CTP</name>
        <dbReference type="ChEBI" id="CHEBI:37563"/>
    </ligand>
</feature>
<evidence type="ECO:0000256" key="2">
    <source>
        <dbReference type="ARBA" id="ARBA00023239"/>
    </source>
</evidence>
<evidence type="ECO:0000256" key="4">
    <source>
        <dbReference type="RuleBase" id="RU364078"/>
    </source>
</evidence>
<evidence type="ECO:0000313" key="7">
    <source>
        <dbReference type="EMBL" id="GAA4025392.1"/>
    </source>
</evidence>
<dbReference type="EC" id="6.3.2.5" evidence="3"/>
<dbReference type="PANTHER" id="PTHR14359:SF6">
    <property type="entry name" value="PHOSPHOPANTOTHENOYLCYSTEINE DECARBOXYLASE"/>
    <property type="match status" value="1"/>
</dbReference>
<dbReference type="Gene3D" id="3.40.50.1950">
    <property type="entry name" value="Flavin prenyltransferase-like"/>
    <property type="match status" value="1"/>
</dbReference>
<dbReference type="InterPro" id="IPR035929">
    <property type="entry name" value="CoaB-like_sf"/>
</dbReference>
<comment type="catalytic activity">
    <reaction evidence="3 4">
        <text>(R)-4'-phosphopantothenate + L-cysteine + CTP = N-[(R)-4-phosphopantothenoyl]-L-cysteine + CMP + diphosphate + H(+)</text>
        <dbReference type="Rhea" id="RHEA:19397"/>
        <dbReference type="ChEBI" id="CHEBI:10986"/>
        <dbReference type="ChEBI" id="CHEBI:15378"/>
        <dbReference type="ChEBI" id="CHEBI:33019"/>
        <dbReference type="ChEBI" id="CHEBI:35235"/>
        <dbReference type="ChEBI" id="CHEBI:37563"/>
        <dbReference type="ChEBI" id="CHEBI:59458"/>
        <dbReference type="ChEBI" id="CHEBI:60377"/>
        <dbReference type="EC" id="6.3.2.5"/>
    </reaction>
</comment>
<keyword evidence="8" id="KW-1185">Reference proteome</keyword>
<protein>
    <recommendedName>
        <fullName evidence="3">Coenzyme A biosynthesis bifunctional protein CoaBC</fullName>
    </recommendedName>
    <alternativeName>
        <fullName evidence="3">DNA/pantothenate metabolism flavoprotein</fullName>
    </alternativeName>
    <alternativeName>
        <fullName evidence="3">Phosphopantothenoylcysteine synthetase/decarboxylase</fullName>
        <shortName evidence="3">PPCS-PPCDC</shortName>
    </alternativeName>
    <domain>
        <recommendedName>
            <fullName evidence="3">Phosphopantothenoylcysteine decarboxylase</fullName>
            <shortName evidence="3">PPC decarboxylase</shortName>
            <shortName evidence="3">PPC-DC</shortName>
            <ecNumber evidence="3">4.1.1.36</ecNumber>
        </recommendedName>
        <alternativeName>
            <fullName evidence="3">CoaC</fullName>
        </alternativeName>
    </domain>
    <domain>
        <recommendedName>
            <fullName evidence="3">Phosphopantothenate--cysteine ligase</fullName>
            <ecNumber evidence="3">6.3.2.5</ecNumber>
        </recommendedName>
        <alternativeName>
            <fullName evidence="3">CoaB</fullName>
        </alternativeName>
        <alternativeName>
            <fullName evidence="3">Phosphopantothenoylcysteine synthetase</fullName>
            <shortName evidence="3">PPC synthetase</shortName>
            <shortName evidence="3">PPC-S</shortName>
        </alternativeName>
    </domain>
</protein>
<dbReference type="Proteomes" id="UP001501353">
    <property type="component" value="Unassembled WGS sequence"/>
</dbReference>
<feature type="binding site" evidence="3">
    <location>
        <position position="340"/>
    </location>
    <ligand>
        <name>CTP</name>
        <dbReference type="ChEBI" id="CHEBI:37563"/>
    </ligand>
</feature>
<name>A0ABP7TF16_9BURK</name>
<dbReference type="Pfam" id="PF02441">
    <property type="entry name" value="Flavoprotein"/>
    <property type="match status" value="1"/>
</dbReference>
<comment type="pathway">
    <text evidence="3 4">Cofactor biosynthesis; coenzyme A biosynthesis; CoA from (R)-pantothenate: step 3/5.</text>
</comment>
<feature type="binding site" evidence="3">
    <location>
        <position position="326"/>
    </location>
    <ligand>
        <name>CTP</name>
        <dbReference type="ChEBI" id="CHEBI:37563"/>
    </ligand>
</feature>
<keyword evidence="3 4" id="KW-0285">Flavoprotein</keyword>
<comment type="catalytic activity">
    <reaction evidence="3 4">
        <text>N-[(R)-4-phosphopantothenoyl]-L-cysteine + H(+) = (R)-4'-phosphopantetheine + CO2</text>
        <dbReference type="Rhea" id="RHEA:16793"/>
        <dbReference type="ChEBI" id="CHEBI:15378"/>
        <dbReference type="ChEBI" id="CHEBI:16526"/>
        <dbReference type="ChEBI" id="CHEBI:59458"/>
        <dbReference type="ChEBI" id="CHEBI:61723"/>
        <dbReference type="EC" id="4.1.1.36"/>
    </reaction>
</comment>
<dbReference type="Gene3D" id="3.40.50.10300">
    <property type="entry name" value="CoaB-like"/>
    <property type="match status" value="1"/>
</dbReference>
<dbReference type="SUPFAM" id="SSF52507">
    <property type="entry name" value="Homo-oligomeric flavin-containing Cys decarboxylases, HFCD"/>
    <property type="match status" value="1"/>
</dbReference>
<dbReference type="InterPro" id="IPR003382">
    <property type="entry name" value="Flavoprotein"/>
</dbReference>
<gene>
    <name evidence="3 7" type="primary">coaBC</name>
    <name evidence="7" type="ORF">GCM10022212_23930</name>
</gene>
<dbReference type="NCBIfam" id="TIGR00521">
    <property type="entry name" value="coaBC_dfp"/>
    <property type="match status" value="1"/>
</dbReference>
<feature type="binding site" evidence="3">
    <location>
        <position position="280"/>
    </location>
    <ligand>
        <name>CTP</name>
        <dbReference type="ChEBI" id="CHEBI:37563"/>
    </ligand>
</feature>
<dbReference type="EC" id="4.1.1.36" evidence="3"/>
<dbReference type="Pfam" id="PF04127">
    <property type="entry name" value="DFP"/>
    <property type="match status" value="1"/>
</dbReference>
<feature type="active site" description="Proton donor" evidence="3">
    <location>
        <position position="160"/>
    </location>
</feature>
<evidence type="ECO:0000259" key="6">
    <source>
        <dbReference type="Pfam" id="PF04127"/>
    </source>
</evidence>
<proteinExistence type="inferred from homology"/>
<dbReference type="PANTHER" id="PTHR14359">
    <property type="entry name" value="HOMO-OLIGOMERIC FLAVIN CONTAINING CYS DECARBOXYLASE FAMILY"/>
    <property type="match status" value="1"/>
</dbReference>
<comment type="caution">
    <text evidence="3">Lacks conserved residue(s) required for the propagation of feature annotation.</text>
</comment>
<dbReference type="InterPro" id="IPR005252">
    <property type="entry name" value="CoaBC"/>
</dbReference>
<keyword evidence="3" id="KW-0460">Magnesium</keyword>
<dbReference type="HAMAP" id="MF_02225">
    <property type="entry name" value="CoaBC"/>
    <property type="match status" value="1"/>
</dbReference>
<feature type="region of interest" description="Phosphopantothenoylcysteine decarboxylase" evidence="3">
    <location>
        <begin position="1"/>
        <end position="191"/>
    </location>
</feature>
<accession>A0ABP7TF16</accession>
<comment type="similarity">
    <text evidence="3 4">In the C-terminal section; belongs to the PPC synthetase family.</text>
</comment>
<feature type="binding site" evidence="3">
    <location>
        <begin position="308"/>
        <end position="311"/>
    </location>
    <ligand>
        <name>CTP</name>
        <dbReference type="ChEBI" id="CHEBI:37563"/>
    </ligand>
</feature>
<comment type="function">
    <text evidence="4">Catalyzes two steps in the biosynthesis of coenzyme A. In the first step cysteine is conjugated to 4'-phosphopantothenate to form 4-phosphopantothenoylcysteine, in the latter compound is decarboxylated to form 4'-phosphopantotheine.</text>
</comment>
<evidence type="ECO:0000313" key="8">
    <source>
        <dbReference type="Proteomes" id="UP001501353"/>
    </source>
</evidence>
<dbReference type="GO" id="GO:0016874">
    <property type="term" value="F:ligase activity"/>
    <property type="evidence" value="ECO:0007669"/>
    <property type="project" value="UniProtKB-KW"/>
</dbReference>
<feature type="binding site" evidence="3">
    <location>
        <position position="344"/>
    </location>
    <ligand>
        <name>CTP</name>
        <dbReference type="ChEBI" id="CHEBI:37563"/>
    </ligand>
</feature>
<comment type="similarity">
    <text evidence="3 4">In the N-terminal section; belongs to the HFCD (homo-oligomeric flavin containing Cys decarboxylase) superfamily.</text>
</comment>
<dbReference type="PROSITE" id="PS51257">
    <property type="entry name" value="PROKAR_LIPOPROTEIN"/>
    <property type="match status" value="1"/>
</dbReference>
<keyword evidence="2 3" id="KW-0456">Lyase</keyword>
<keyword evidence="3" id="KW-0479">Metal-binding</keyword>
<keyword evidence="1 3" id="KW-0210">Decarboxylase</keyword>
<comment type="function">
    <text evidence="3">Catalyzes two sequential steps in the biosynthesis of coenzyme A. In the first step cysteine is conjugated to 4'-phosphopantothenate to form 4-phosphopantothenoylcysteine. In the second step the latter compound is decarboxylated to form 4'-phosphopantotheine.</text>
</comment>
<evidence type="ECO:0000256" key="1">
    <source>
        <dbReference type="ARBA" id="ARBA00022793"/>
    </source>
</evidence>